<keyword evidence="2" id="KW-1185">Reference proteome</keyword>
<accession>C6WXH6</accession>
<dbReference type="HOGENOM" id="CLU_887981_0_0_4"/>
<dbReference type="CAZy" id="GT73">
    <property type="family name" value="Glycosyltransferase Family 73"/>
</dbReference>
<evidence type="ECO:0000313" key="2">
    <source>
        <dbReference type="Proteomes" id="UP000002742"/>
    </source>
</evidence>
<dbReference type="STRING" id="583345.Mmol_1721"/>
<dbReference type="Gene3D" id="3.90.1480.10">
    <property type="entry name" value="Alpha-2,3-sialyltransferase"/>
    <property type="match status" value="1"/>
</dbReference>
<reference evidence="2" key="1">
    <citation type="submission" date="2009-07" db="EMBL/GenBank/DDBJ databases">
        <title>Complete sequence of Methylotenera mobilis JLW8.</title>
        <authorList>
            <consortium name="US DOE Joint Genome Institute"/>
            <person name="Lucas S."/>
            <person name="Copeland A."/>
            <person name="Lapidus A."/>
            <person name="Glavina del Rio T."/>
            <person name="Tice H."/>
            <person name="Bruce D."/>
            <person name="Goodwin L."/>
            <person name="Pitluck S."/>
            <person name="LaButti K.M."/>
            <person name="Clum A."/>
            <person name="Larimer F."/>
            <person name="Land M."/>
            <person name="Hauser L."/>
            <person name="Kyrpides N."/>
            <person name="Mikhailova N."/>
            <person name="Kayluzhnaya M."/>
            <person name="Chistoserdova L."/>
        </authorList>
    </citation>
    <scope>NUCLEOTIDE SEQUENCE [LARGE SCALE GENOMIC DNA]</scope>
    <source>
        <strain evidence="2">JLW8 / ATCC BAA-1282 / DSM 17540</strain>
    </source>
</reference>
<dbReference type="KEGG" id="mmb:Mmol_1721"/>
<gene>
    <name evidence="1" type="ordered locus">Mmol_1721</name>
</gene>
<evidence type="ECO:0000313" key="1">
    <source>
        <dbReference type="EMBL" id="ACT48625.1"/>
    </source>
</evidence>
<proteinExistence type="predicted"/>
<dbReference type="Proteomes" id="UP000002742">
    <property type="component" value="Chromosome"/>
</dbReference>
<dbReference type="eggNOG" id="ENOG502Z7NB">
    <property type="taxonomic scope" value="Bacteria"/>
</dbReference>
<sequence>MNKLTSIFRRLRLGEKFKHQYSCHPNFDIKRGAERCTIVWKGRAIAEVALAHTLSHQYKGACFTVATGPSLAEIDLKQLAAFDTISLNCAIKKFNDAGLTPTHCIVVDRRVFENQWACIRDSILSGANCFFSYVGLSRICEREPELLQHGNIYLIESISRKFGVPRVSKSDLLKQAANDAEIFLDEKFPELCRAVGFSANLRKGLFSGKTVATWSTQLAPALGYQQNFIIGMDLGGTGKKHFYADGNHAPPDFMRDYEPYIRVCFEQAKRASLAMGFEVYNLSKDSTLPHEIIPKISMEQALTLATVHNQNNY</sequence>
<dbReference type="OrthoDB" id="9177936at2"/>
<name>C6WXH6_METML</name>
<organism evidence="1 2">
    <name type="scientific">Methylotenera mobilis (strain JLW8 / ATCC BAA-1282 / DSM 17540)</name>
    <dbReference type="NCBI Taxonomy" id="583345"/>
    <lineage>
        <taxon>Bacteria</taxon>
        <taxon>Pseudomonadati</taxon>
        <taxon>Pseudomonadota</taxon>
        <taxon>Betaproteobacteria</taxon>
        <taxon>Nitrosomonadales</taxon>
        <taxon>Methylophilaceae</taxon>
        <taxon>Methylotenera</taxon>
    </lineage>
</organism>
<dbReference type="AlphaFoldDB" id="C6WXH6"/>
<dbReference type="EMBL" id="CP001672">
    <property type="protein sequence ID" value="ACT48625.1"/>
    <property type="molecule type" value="Genomic_DNA"/>
</dbReference>
<reference evidence="1 2" key="2">
    <citation type="journal article" date="2011" name="J. Bacteriol.">
        <title>Genomes of three methylotrophs from a single niche uncover genetic and metabolic divergence of Methylophilaceae.</title>
        <authorList>
            <person name="Lapidus A."/>
            <person name="Clum A."/>
            <person name="Labutti K."/>
            <person name="Kaluzhnaya M.G."/>
            <person name="Lim S."/>
            <person name="Beck D.A."/>
            <person name="Glavina Del Rio T."/>
            <person name="Nolan M."/>
            <person name="Mavromatis K."/>
            <person name="Huntemann M."/>
            <person name="Lucas S."/>
            <person name="Lidstrom M.E."/>
            <person name="Ivanova N."/>
            <person name="Chistoserdova L."/>
        </authorList>
    </citation>
    <scope>NUCLEOTIDE SEQUENCE [LARGE SCALE GENOMIC DNA]</scope>
    <source>
        <strain evidence="2">JLW8 / ATCC BAA-1282 / DSM 17540</strain>
    </source>
</reference>
<dbReference type="RefSeq" id="WP_015832660.1">
    <property type="nucleotide sequence ID" value="NC_012968.1"/>
</dbReference>
<protein>
    <submittedName>
        <fullName evidence="1">Uncharacterized protein</fullName>
    </submittedName>
</protein>